<dbReference type="InterPro" id="IPR040424">
    <property type="entry name" value="Smn1"/>
</dbReference>
<reference evidence="7" key="1">
    <citation type="submission" date="2021-07" db="EMBL/GenBank/DDBJ databases">
        <authorList>
            <person name="Durling M."/>
        </authorList>
    </citation>
    <scope>NUCLEOTIDE SEQUENCE</scope>
</reference>
<evidence type="ECO:0000313" key="7">
    <source>
        <dbReference type="EMBL" id="CAG8949493.1"/>
    </source>
</evidence>
<evidence type="ECO:0000256" key="1">
    <source>
        <dbReference type="ARBA" id="ARBA00004123"/>
    </source>
</evidence>
<organism evidence="7 8">
    <name type="scientific">Hymenoscyphus fraxineus</name>
    <dbReference type="NCBI Taxonomy" id="746836"/>
    <lineage>
        <taxon>Eukaryota</taxon>
        <taxon>Fungi</taxon>
        <taxon>Dikarya</taxon>
        <taxon>Ascomycota</taxon>
        <taxon>Pezizomycotina</taxon>
        <taxon>Leotiomycetes</taxon>
        <taxon>Helotiales</taxon>
        <taxon>Helotiaceae</taxon>
        <taxon>Hymenoscyphus</taxon>
    </lineage>
</organism>
<sequence length="158" mass="17775">MEVNSKSHGEIWDDAVLVNSWNDAQQYHSIQAKGENVADVLRTKEEQDKTVRGKEISNNNGEAELPLNKHPSLDQNELPKETLDHRTIEAGTDYQANHENPVISNSTVPKGPALPQHLIGQVHDESLKNLLMSWYYAGYYTGLYEGQQGVIKTAKHEE</sequence>
<comment type="caution">
    <text evidence="7">The sequence shown here is derived from an EMBL/GenBank/DDBJ whole genome shotgun (WGS) entry which is preliminary data.</text>
</comment>
<feature type="compositionally biased region" description="Basic and acidic residues" evidence="6">
    <location>
        <begin position="46"/>
        <end position="55"/>
    </location>
</feature>
<evidence type="ECO:0000256" key="5">
    <source>
        <dbReference type="ARBA" id="ARBA00023242"/>
    </source>
</evidence>
<dbReference type="OrthoDB" id="197400at2759"/>
<evidence type="ECO:0000256" key="2">
    <source>
        <dbReference type="ARBA" id="ARBA00005371"/>
    </source>
</evidence>
<keyword evidence="4" id="KW-0508">mRNA splicing</keyword>
<dbReference type="AlphaFoldDB" id="A0A9N9PN88"/>
<dbReference type="PANTHER" id="PTHR39267:SF1">
    <property type="entry name" value="SURVIVAL MOTOR NEURON PROTEIN"/>
    <property type="match status" value="1"/>
</dbReference>
<evidence type="ECO:0000256" key="3">
    <source>
        <dbReference type="ARBA" id="ARBA00022664"/>
    </source>
</evidence>
<evidence type="ECO:0000256" key="4">
    <source>
        <dbReference type="ARBA" id="ARBA00023187"/>
    </source>
</evidence>
<dbReference type="GO" id="GO:0005634">
    <property type="term" value="C:nucleus"/>
    <property type="evidence" value="ECO:0007669"/>
    <property type="project" value="UniProtKB-SubCell"/>
</dbReference>
<dbReference type="GO" id="GO:0008380">
    <property type="term" value="P:RNA splicing"/>
    <property type="evidence" value="ECO:0007669"/>
    <property type="project" value="UniProtKB-KW"/>
</dbReference>
<evidence type="ECO:0000256" key="6">
    <source>
        <dbReference type="SAM" id="MobiDB-lite"/>
    </source>
</evidence>
<protein>
    <recommendedName>
        <fullName evidence="9">Survival motor neuron Tudor domain-containing protein</fullName>
    </recommendedName>
</protein>
<feature type="region of interest" description="Disordered" evidence="6">
    <location>
        <begin position="46"/>
        <end position="77"/>
    </location>
</feature>
<gene>
    <name evidence="7" type="ORF">HYFRA_00007723</name>
</gene>
<keyword evidence="5" id="KW-0539">Nucleus</keyword>
<proteinExistence type="inferred from homology"/>
<evidence type="ECO:0000313" key="8">
    <source>
        <dbReference type="Proteomes" id="UP000696280"/>
    </source>
</evidence>
<dbReference type="CDD" id="cd22851">
    <property type="entry name" value="SMN_N"/>
    <property type="match status" value="1"/>
</dbReference>
<accession>A0A9N9PN88</accession>
<dbReference type="EMBL" id="CAJVRL010000014">
    <property type="protein sequence ID" value="CAG8949493.1"/>
    <property type="molecule type" value="Genomic_DNA"/>
</dbReference>
<evidence type="ECO:0008006" key="9">
    <source>
        <dbReference type="Google" id="ProtNLM"/>
    </source>
</evidence>
<dbReference type="PANTHER" id="PTHR39267">
    <property type="entry name" value="SURVIVAL MOTOR NEURON-LIKE PROTEIN 1"/>
    <property type="match status" value="1"/>
</dbReference>
<dbReference type="InterPro" id="IPR047313">
    <property type="entry name" value="SMN_C"/>
</dbReference>
<keyword evidence="3" id="KW-0507">mRNA processing</keyword>
<dbReference type="Proteomes" id="UP000696280">
    <property type="component" value="Unassembled WGS sequence"/>
</dbReference>
<comment type="similarity">
    <text evidence="2">Belongs to the SMN family.</text>
</comment>
<dbReference type="GO" id="GO:0006397">
    <property type="term" value="P:mRNA processing"/>
    <property type="evidence" value="ECO:0007669"/>
    <property type="project" value="UniProtKB-KW"/>
</dbReference>
<dbReference type="CDD" id="cd22852">
    <property type="entry name" value="SMN_C"/>
    <property type="match status" value="1"/>
</dbReference>
<comment type="subcellular location">
    <subcellularLocation>
        <location evidence="1">Nucleus</location>
    </subcellularLocation>
</comment>
<name>A0A9N9PN88_9HELO</name>
<keyword evidence="8" id="KW-1185">Reference proteome</keyword>